<keyword evidence="1" id="KW-0472">Membrane</keyword>
<feature type="transmembrane region" description="Helical" evidence="1">
    <location>
        <begin position="169"/>
        <end position="191"/>
    </location>
</feature>
<accession>A0A1G4K6S3</accession>
<keyword evidence="1" id="KW-1133">Transmembrane helix</keyword>
<evidence type="ECO:0000313" key="3">
    <source>
        <dbReference type="Proteomes" id="UP000191144"/>
    </source>
</evidence>
<protein>
    <submittedName>
        <fullName evidence="2">LAME_0G04082g1_1</fullName>
    </submittedName>
</protein>
<dbReference type="AlphaFoldDB" id="A0A1G4K6S3"/>
<evidence type="ECO:0000256" key="1">
    <source>
        <dbReference type="SAM" id="Phobius"/>
    </source>
</evidence>
<gene>
    <name evidence="2" type="ORF">LAME_0G04082G</name>
</gene>
<evidence type="ECO:0000313" key="2">
    <source>
        <dbReference type="EMBL" id="SCU99593.1"/>
    </source>
</evidence>
<organism evidence="2 3">
    <name type="scientific">Lachancea meyersii CBS 8951</name>
    <dbReference type="NCBI Taxonomy" id="1266667"/>
    <lineage>
        <taxon>Eukaryota</taxon>
        <taxon>Fungi</taxon>
        <taxon>Dikarya</taxon>
        <taxon>Ascomycota</taxon>
        <taxon>Saccharomycotina</taxon>
        <taxon>Saccharomycetes</taxon>
        <taxon>Saccharomycetales</taxon>
        <taxon>Saccharomycetaceae</taxon>
        <taxon>Lachancea</taxon>
    </lineage>
</organism>
<proteinExistence type="predicted"/>
<feature type="transmembrane region" description="Helical" evidence="1">
    <location>
        <begin position="43"/>
        <end position="69"/>
    </location>
</feature>
<keyword evidence="3" id="KW-1185">Reference proteome</keyword>
<dbReference type="OrthoDB" id="4035013at2759"/>
<keyword evidence="1" id="KW-0812">Transmembrane</keyword>
<sequence>MSAPDSFAVVEYALPPFDECPKTYICQCESCQVCQKTRGYVPYLFFAGFIFPMCWILELTIFAYTCFVVEHDIQLPPIMDDELPTLFEVNMPRKCIYKTKNSQDRKSDGAEKLKMENQEDLWANSESSPRPDTARLNQILADAKLEYLDNVKSDVVSWHIKMYKFHRSWALRTAISLLCYIVLICFTVLTLRSSRSVSM</sequence>
<dbReference type="EMBL" id="LT598484">
    <property type="protein sequence ID" value="SCU99593.1"/>
    <property type="molecule type" value="Genomic_DNA"/>
</dbReference>
<reference evidence="3" key="1">
    <citation type="submission" date="2016-03" db="EMBL/GenBank/DDBJ databases">
        <authorList>
            <person name="Devillers Hugo."/>
        </authorList>
    </citation>
    <scope>NUCLEOTIDE SEQUENCE [LARGE SCALE GENOMIC DNA]</scope>
</reference>
<name>A0A1G4K6S3_9SACH</name>
<dbReference type="Proteomes" id="UP000191144">
    <property type="component" value="Chromosome G"/>
</dbReference>